<organism evidence="1 2">
    <name type="scientific">Epibacterium ulvae</name>
    <dbReference type="NCBI Taxonomy" id="1156985"/>
    <lineage>
        <taxon>Bacteria</taxon>
        <taxon>Pseudomonadati</taxon>
        <taxon>Pseudomonadota</taxon>
        <taxon>Alphaproteobacteria</taxon>
        <taxon>Rhodobacterales</taxon>
        <taxon>Roseobacteraceae</taxon>
        <taxon>Epibacterium</taxon>
    </lineage>
</organism>
<dbReference type="AlphaFoldDB" id="A0A1G5QHV4"/>
<dbReference type="EMBL" id="FMWG01000004">
    <property type="protein sequence ID" value="SCZ61443.1"/>
    <property type="molecule type" value="Genomic_DNA"/>
</dbReference>
<dbReference type="OrthoDB" id="9763676at2"/>
<dbReference type="Pfam" id="PF05947">
    <property type="entry name" value="T6SS_TssF"/>
    <property type="match status" value="1"/>
</dbReference>
<dbReference type="PANTHER" id="PTHR35370:SF1">
    <property type="entry name" value="TYPE VI SECRETION SYSTEM COMPONENT TSSF1"/>
    <property type="match status" value="1"/>
</dbReference>
<reference evidence="1 2" key="1">
    <citation type="submission" date="2016-10" db="EMBL/GenBank/DDBJ databases">
        <authorList>
            <person name="de Groot N.N."/>
        </authorList>
    </citation>
    <scope>NUCLEOTIDE SEQUENCE [LARGE SCALE GENOMIC DNA]</scope>
    <source>
        <strain evidence="1 2">U95</strain>
    </source>
</reference>
<gene>
    <name evidence="1" type="ORF">SAMN04488118_104242</name>
</gene>
<keyword evidence="2" id="KW-1185">Reference proteome</keyword>
<evidence type="ECO:0000313" key="1">
    <source>
        <dbReference type="EMBL" id="SCZ61443.1"/>
    </source>
</evidence>
<sequence length="597" mass="64696">MEQILQYFETELEYMRRGFADFEKSHPQKAKALGITAGRSTDPNVQRLADALALHAARLSKRLDDTLPETALDLMRILAPTFLLGAPSYAAVRLVATAEEFGDALELAAGSVLPIAVDGETPSCRFTVARDAALKPVSVSAVRIEQAPFAFEVPQDIRGCEAAICVTLSPLDASQSLSELAPDQIELYVNAPGGRKQRLIEVLAGDVIGLGYAATEGRGAHATHVLDKSGFGLSMQGEDRTFLPRKGMQVPAISRLRDFLAYPDKAAFFTLRDTDGGFAKVAEGGIELRFFISGEGLKQLSDMGVADLATNVVPVVNLYTDHSRPVRYDYGRQQVPVLPTTSADMHVESLQIRDLRQLTPEGEQLLPAMTSPQRRADDGLAVWQERYQIGEFNSARREVSFSVNVGLGQDPEPLDFVASLYCSNGSAACAPRPGAQVFFDDDTLAKCPFELIDEPTAPVSPDVSAAKLWDVMSMLNGNFATIFDAENPSEALKEALHLCAPSGYADAANGIWDVTVSQSIAPVSVGKNVLLSAGSRIEVVLDADALPYSRTVFATALHFVFAAMISYDRFFQLSVRERGRAEPFKVFPRQHGSQTCG</sequence>
<dbReference type="InterPro" id="IPR010272">
    <property type="entry name" value="T6SS_TssF"/>
</dbReference>
<dbReference type="RefSeq" id="WP_090218006.1">
    <property type="nucleotide sequence ID" value="NZ_FMWG01000004.1"/>
</dbReference>
<name>A0A1G5QHV4_9RHOB</name>
<evidence type="ECO:0000313" key="2">
    <source>
        <dbReference type="Proteomes" id="UP000198767"/>
    </source>
</evidence>
<dbReference type="Proteomes" id="UP000198767">
    <property type="component" value="Unassembled WGS sequence"/>
</dbReference>
<proteinExistence type="predicted"/>
<protein>
    <submittedName>
        <fullName evidence="1">Type VI secretion system, ImpG, VasA, VC_A0110</fullName>
    </submittedName>
</protein>
<dbReference type="PANTHER" id="PTHR35370">
    <property type="entry name" value="CYTOPLASMIC PROTEIN-RELATED-RELATED"/>
    <property type="match status" value="1"/>
</dbReference>
<dbReference type="STRING" id="1156985.SAMN04488118_104242"/>
<accession>A0A1G5QHV4</accession>